<dbReference type="Pfam" id="PF00057">
    <property type="entry name" value="Ldl_recept_a"/>
    <property type="match status" value="1"/>
</dbReference>
<feature type="domain" description="Neurotransmitter-gated ion-channel ligand-binding" evidence="9">
    <location>
        <begin position="461"/>
        <end position="549"/>
    </location>
</feature>
<dbReference type="AlphaFoldDB" id="A0A3R7QFM9"/>
<feature type="transmembrane region" description="Helical" evidence="7">
    <location>
        <begin position="669"/>
        <end position="686"/>
    </location>
</feature>
<keyword evidence="8" id="KW-0732">Signal</keyword>
<name>A0A3R7QFM9_PENVA</name>
<evidence type="ECO:0000256" key="7">
    <source>
        <dbReference type="SAM" id="Phobius"/>
    </source>
</evidence>
<dbReference type="SUPFAM" id="SSF90112">
    <property type="entry name" value="Neurotransmitter-gated ion-channel transmembrane pore"/>
    <property type="match status" value="1"/>
</dbReference>
<dbReference type="GO" id="GO:0004888">
    <property type="term" value="F:transmembrane signaling receptor activity"/>
    <property type="evidence" value="ECO:0007669"/>
    <property type="project" value="InterPro"/>
</dbReference>
<dbReference type="EMBL" id="QCYY01003014">
    <property type="protein sequence ID" value="ROT65939.1"/>
    <property type="molecule type" value="Genomic_DNA"/>
</dbReference>
<evidence type="ECO:0000256" key="3">
    <source>
        <dbReference type="ARBA" id="ARBA00022989"/>
    </source>
</evidence>
<comment type="subcellular location">
    <subcellularLocation>
        <location evidence="1">Membrane</location>
        <topology evidence="1">Multi-pass membrane protein</topology>
    </subcellularLocation>
</comment>
<feature type="transmembrane region" description="Helical" evidence="7">
    <location>
        <begin position="762"/>
        <end position="782"/>
    </location>
</feature>
<evidence type="ECO:0000313" key="10">
    <source>
        <dbReference type="EMBL" id="ROT65939.1"/>
    </source>
</evidence>
<dbReference type="SMART" id="SM00192">
    <property type="entry name" value="LDLa"/>
    <property type="match status" value="1"/>
</dbReference>
<evidence type="ECO:0000256" key="2">
    <source>
        <dbReference type="ARBA" id="ARBA00022692"/>
    </source>
</evidence>
<keyword evidence="2 7" id="KW-0812">Transmembrane</keyword>
<feature type="disulfide bond" evidence="6">
    <location>
        <begin position="417"/>
        <end position="429"/>
    </location>
</feature>
<reference evidence="10 11" key="2">
    <citation type="submission" date="2019-01" db="EMBL/GenBank/DDBJ databases">
        <title>The decoding of complex shrimp genome reveals the adaptation for benthos swimmer, frequently molting mechanism and breeding impact on genome.</title>
        <authorList>
            <person name="Sun Y."/>
            <person name="Gao Y."/>
            <person name="Yu Y."/>
        </authorList>
    </citation>
    <scope>NUCLEOTIDE SEQUENCE [LARGE SCALE GENOMIC DNA]</scope>
    <source>
        <tissue evidence="10">Muscle</tissue>
    </source>
</reference>
<dbReference type="InterPro" id="IPR038050">
    <property type="entry name" value="Neuro_actylchol_rec"/>
</dbReference>
<feature type="transmembrane region" description="Helical" evidence="7">
    <location>
        <begin position="701"/>
        <end position="720"/>
    </location>
</feature>
<dbReference type="Pfam" id="PF02931">
    <property type="entry name" value="Neur_chan_LBD"/>
    <property type="match status" value="1"/>
</dbReference>
<dbReference type="PANTHER" id="PTHR18945">
    <property type="entry name" value="NEUROTRANSMITTER GATED ION CHANNEL"/>
    <property type="match status" value="1"/>
</dbReference>
<dbReference type="InterPro" id="IPR006201">
    <property type="entry name" value="Neur_channel"/>
</dbReference>
<evidence type="ECO:0000256" key="8">
    <source>
        <dbReference type="SAM" id="SignalP"/>
    </source>
</evidence>
<evidence type="ECO:0000259" key="9">
    <source>
        <dbReference type="Pfam" id="PF02931"/>
    </source>
</evidence>
<dbReference type="Gene3D" id="1.20.58.390">
    <property type="entry name" value="Neurotransmitter-gated ion-channel transmembrane domain"/>
    <property type="match status" value="1"/>
</dbReference>
<evidence type="ECO:0000313" key="11">
    <source>
        <dbReference type="Proteomes" id="UP000283509"/>
    </source>
</evidence>
<dbReference type="GO" id="GO:0016020">
    <property type="term" value="C:membrane"/>
    <property type="evidence" value="ECO:0007669"/>
    <property type="project" value="UniProtKB-SubCell"/>
</dbReference>
<proteinExistence type="predicted"/>
<protein>
    <recommendedName>
        <fullName evidence="9">Neurotransmitter-gated ion-channel ligand-binding domain-containing protein</fullName>
    </recommendedName>
</protein>
<reference evidence="10 11" key="1">
    <citation type="submission" date="2018-04" db="EMBL/GenBank/DDBJ databases">
        <authorList>
            <person name="Zhang X."/>
            <person name="Yuan J."/>
            <person name="Li F."/>
            <person name="Xiang J."/>
        </authorList>
    </citation>
    <scope>NUCLEOTIDE SEQUENCE [LARGE SCALE GENOMIC DNA]</scope>
    <source>
        <tissue evidence="10">Muscle</tissue>
    </source>
</reference>
<keyword evidence="11" id="KW-1185">Reference proteome</keyword>
<evidence type="ECO:0000256" key="1">
    <source>
        <dbReference type="ARBA" id="ARBA00004141"/>
    </source>
</evidence>
<dbReference type="InterPro" id="IPR036055">
    <property type="entry name" value="LDL_receptor-like_sf"/>
</dbReference>
<dbReference type="GO" id="GO:0005230">
    <property type="term" value="F:extracellular ligand-gated monoatomic ion channel activity"/>
    <property type="evidence" value="ECO:0007669"/>
    <property type="project" value="InterPro"/>
</dbReference>
<keyword evidence="4 7" id="KW-0472">Membrane</keyword>
<dbReference type="Gene3D" id="2.70.170.10">
    <property type="entry name" value="Neurotransmitter-gated ion-channel ligand-binding domain"/>
    <property type="match status" value="1"/>
</dbReference>
<dbReference type="SUPFAM" id="SSF63712">
    <property type="entry name" value="Nicotinic receptor ligand binding domain-like"/>
    <property type="match status" value="1"/>
</dbReference>
<dbReference type="OrthoDB" id="6380893at2759"/>
<sequence length="783" mass="87346">MPTMMVRVMVMALLIALIIPVGGTVPVVTLESDTAGLCVASDNITYLGMQAFDPYNMTVCGLLRPHGQMGDVGLGVIFLYSISQKHVAAGVNSSSLWLKIDEDMYVFSSAFVENVWNTFCFRFVADRRKVWAIVNGERLERSVAEIDLSLESFSGLCFGSPSVDPPSVSAYVGGVSVHEGLAAGLPEDGSQVLSTAVACSVLVASAALLPVSASWFRRRDMVVVEYAEGELCSPSAHNLVVRHLGCYHELDALCGAFGGSLLSEEEVFQGLVDFTDDSLKRCVTDDVHVAWISTSDAKANDLMAKCSTLLVTGDVGSRPCISELKCSLCRMPVWHRYTLYGDIELFDRYYFVKPLPEGDFFFEGTATSNISKKGSTWVLQSHLHQRSWRLAQEASPVGRREWRSGGGSRVTLTLTSCSVFHFSTDDGLCLPRAQRCDGRADAPDGSDERGCSERVMTKPPDYDIADGPYQSSEETGTLDYSFTMYHLSQIKTEENVATVDMLHLVTWHDPTLRFWDLKKDRWHSFPCKDIWYPKIGLMAGRVAGRGSLNITMHEAFVTTYPCLFQVYQYPFGVYQCNSTFYIKQENQFVSWRETRGGVVNYGGDHNLLDFMLGNITYETFHNNGLISFTLHLEGQFNYHLMNSFAPSALMFFICYATLFFPLTDFNERIMVSLTAMLVLAALFAQATDSYVRTPYFKLIDIWYAVLICLCFFVVITNVIVNALRLQTDSYVEVLTQVEPLGKKSRVKVVRLSAKRVNMVCEVLLVVLFVVLLCLFVLSATMIL</sequence>
<dbReference type="InterPro" id="IPR002172">
    <property type="entry name" value="LDrepeatLR_classA_rpt"/>
</dbReference>
<dbReference type="InterPro" id="IPR006202">
    <property type="entry name" value="Neur_chan_lig-bd"/>
</dbReference>
<dbReference type="Proteomes" id="UP000283509">
    <property type="component" value="Unassembled WGS sequence"/>
</dbReference>
<feature type="signal peptide" evidence="8">
    <location>
        <begin position="1"/>
        <end position="23"/>
    </location>
</feature>
<feature type="disulfide bond" evidence="6">
    <location>
        <begin position="436"/>
        <end position="451"/>
    </location>
</feature>
<organism evidence="10 11">
    <name type="scientific">Penaeus vannamei</name>
    <name type="common">Whiteleg shrimp</name>
    <name type="synonym">Litopenaeus vannamei</name>
    <dbReference type="NCBI Taxonomy" id="6689"/>
    <lineage>
        <taxon>Eukaryota</taxon>
        <taxon>Metazoa</taxon>
        <taxon>Ecdysozoa</taxon>
        <taxon>Arthropoda</taxon>
        <taxon>Crustacea</taxon>
        <taxon>Multicrustacea</taxon>
        <taxon>Malacostraca</taxon>
        <taxon>Eumalacostraca</taxon>
        <taxon>Eucarida</taxon>
        <taxon>Decapoda</taxon>
        <taxon>Dendrobranchiata</taxon>
        <taxon>Penaeoidea</taxon>
        <taxon>Penaeidae</taxon>
        <taxon>Penaeus</taxon>
    </lineage>
</organism>
<dbReference type="CDD" id="cd00112">
    <property type="entry name" value="LDLa"/>
    <property type="match status" value="1"/>
</dbReference>
<dbReference type="InterPro" id="IPR036719">
    <property type="entry name" value="Neuro-gated_channel_TM_sf"/>
</dbReference>
<evidence type="ECO:0000256" key="4">
    <source>
        <dbReference type="ARBA" id="ARBA00023136"/>
    </source>
</evidence>
<gene>
    <name evidence="10" type="ORF">C7M84_016066</name>
</gene>
<evidence type="ECO:0000256" key="5">
    <source>
        <dbReference type="ARBA" id="ARBA00023157"/>
    </source>
</evidence>
<accession>A0A3R7QFM9</accession>
<dbReference type="InterPro" id="IPR036734">
    <property type="entry name" value="Neur_chan_lig-bd_sf"/>
</dbReference>
<comment type="caution">
    <text evidence="10">The sequence shown here is derived from an EMBL/GenBank/DDBJ whole genome shotgun (WGS) entry which is preliminary data.</text>
</comment>
<dbReference type="Gene3D" id="4.10.400.10">
    <property type="entry name" value="Low-density Lipoprotein Receptor"/>
    <property type="match status" value="1"/>
</dbReference>
<keyword evidence="3 7" id="KW-1133">Transmembrane helix</keyword>
<keyword evidence="5 6" id="KW-1015">Disulfide bond</keyword>
<feature type="transmembrane region" description="Helical" evidence="7">
    <location>
        <begin position="644"/>
        <end position="662"/>
    </location>
</feature>
<evidence type="ECO:0000256" key="6">
    <source>
        <dbReference type="PROSITE-ProRule" id="PRU00124"/>
    </source>
</evidence>
<comment type="caution">
    <text evidence="6">Lacks conserved residue(s) required for the propagation of feature annotation.</text>
</comment>
<dbReference type="PROSITE" id="PS50068">
    <property type="entry name" value="LDLRA_2"/>
    <property type="match status" value="1"/>
</dbReference>
<feature type="chain" id="PRO_5018594537" description="Neurotransmitter-gated ion-channel ligand-binding domain-containing protein" evidence="8">
    <location>
        <begin position="24"/>
        <end position="783"/>
    </location>
</feature>
<dbReference type="SUPFAM" id="SSF57424">
    <property type="entry name" value="LDL receptor-like module"/>
    <property type="match status" value="1"/>
</dbReference>